<gene>
    <name evidence="2" type="ORF">Triagg1_1349</name>
</gene>
<protein>
    <submittedName>
        <fullName evidence="2">Uncharacterized protein</fullName>
    </submittedName>
</protein>
<keyword evidence="3" id="KW-1185">Reference proteome</keyword>
<evidence type="ECO:0000256" key="1">
    <source>
        <dbReference type="SAM" id="MobiDB-lite"/>
    </source>
</evidence>
<comment type="caution">
    <text evidence="2">The sequence shown here is derived from an EMBL/GenBank/DDBJ whole genome shotgun (WGS) entry which is preliminary data.</text>
</comment>
<sequence>MRLETWMAAHHLSGRQWRIGGAAYKLQGPLGVWQRGFTGAAMIHDYPGLRPDPIDAGCNPRQLSSGTNNTSTWATVALYSYNSINPRAHDTRIRIGHSVPTSPSLAASGVVAPLLGVNSSSQSAPLAGGESIEPRELFHITIQGSTQGWNKAWRLWETLQLPTSPHHARSSCTTDSLEIGLSGNATSLNHRLKMDLETRVHAEALLLKAARTYGVQVRRDEVQQHLRHDDHGAALAEWASLHLTTDNLLSPDELAIYSLLDRNGQVDILTNLHDLSEVQSVTEDDIKVAIEELRRSTESITKQSETLRHQQDALSRLVRKRAENDARRRDLDLDRQSKSESERQRVAAEVEAASQSLAFRISDLEEQGTQAGSNLKGTLGEIFRGDDKILANLQKLGWELEQPDPDETSKIDKLREICSRLVKITVETVRAKLDTTYMETLVEAERSGRVKPTTDDEVKALEAEVESLHSEILSVAQISVEQQHLEPALQTVSTEGGQSAMRTSSALAYIDKCLDYLMGRLDRIQGRIETHLSHQAAAAALITTAKTEMAVEILPPVKQSSSAAPVSIFPTSPSKSGTPARKRSNTVGSQHRRRSSGVVDEPPLDTLMYTLSIPSSVSEEADVRAKMVGLSRILDERWNKYDETARNTQETFEMGALAQINDTRLAIQLLRDSVLAESPFNDPKLVDPEISGSITVLAAEVEGAKDRLTAVEGQRRDRKSEKRDEFIERWG</sequence>
<proteinExistence type="predicted"/>
<dbReference type="AlphaFoldDB" id="A0AAE1IJI9"/>
<feature type="region of interest" description="Disordered" evidence="1">
    <location>
        <begin position="562"/>
        <end position="601"/>
    </location>
</feature>
<feature type="region of interest" description="Disordered" evidence="1">
    <location>
        <begin position="709"/>
        <end position="731"/>
    </location>
</feature>
<organism evidence="2 3">
    <name type="scientific">Trichoderma aggressivum f. europaeum</name>
    <dbReference type="NCBI Taxonomy" id="173218"/>
    <lineage>
        <taxon>Eukaryota</taxon>
        <taxon>Fungi</taxon>
        <taxon>Dikarya</taxon>
        <taxon>Ascomycota</taxon>
        <taxon>Pezizomycotina</taxon>
        <taxon>Sordariomycetes</taxon>
        <taxon>Hypocreomycetidae</taxon>
        <taxon>Hypocreales</taxon>
        <taxon>Hypocreaceae</taxon>
        <taxon>Trichoderma</taxon>
    </lineage>
</organism>
<name>A0AAE1IJI9_9HYPO</name>
<dbReference type="RefSeq" id="XP_062759688.1">
    <property type="nucleotide sequence ID" value="XM_062895409.1"/>
</dbReference>
<evidence type="ECO:0000313" key="3">
    <source>
        <dbReference type="Proteomes" id="UP001273209"/>
    </source>
</evidence>
<dbReference type="EMBL" id="JAWRVG010000003">
    <property type="protein sequence ID" value="KAK4083687.1"/>
    <property type="molecule type" value="Genomic_DNA"/>
</dbReference>
<dbReference type="GeneID" id="87915314"/>
<evidence type="ECO:0000313" key="2">
    <source>
        <dbReference type="EMBL" id="KAK4083687.1"/>
    </source>
</evidence>
<accession>A0AAE1IJI9</accession>
<reference evidence="2" key="1">
    <citation type="submission" date="2023-11" db="EMBL/GenBank/DDBJ databases">
        <title>The genome sequences of three competitors of mushroom-forming fungi.</title>
        <authorList>
            <person name="Beijen E."/>
            <person name="Ohm R.A."/>
        </authorList>
    </citation>
    <scope>NUCLEOTIDE SEQUENCE</scope>
    <source>
        <strain evidence="2">CBS 100526</strain>
    </source>
</reference>
<feature type="compositionally biased region" description="Polar residues" evidence="1">
    <location>
        <begin position="562"/>
        <end position="577"/>
    </location>
</feature>
<dbReference type="Proteomes" id="UP001273209">
    <property type="component" value="Unassembled WGS sequence"/>
</dbReference>
<feature type="compositionally biased region" description="Basic residues" evidence="1">
    <location>
        <begin position="580"/>
        <end position="595"/>
    </location>
</feature>